<dbReference type="GO" id="GO:0043041">
    <property type="term" value="P:amino acid activation for nonribosomal peptide biosynthetic process"/>
    <property type="evidence" value="ECO:0007669"/>
    <property type="project" value="TreeGrafter"/>
</dbReference>
<dbReference type="Pfam" id="PF00501">
    <property type="entry name" value="AMP-binding"/>
    <property type="match status" value="4"/>
</dbReference>
<dbReference type="RefSeq" id="WP_068402165.1">
    <property type="nucleotide sequence ID" value="NZ_CP014504.1"/>
</dbReference>
<dbReference type="Gene3D" id="3.40.50.980">
    <property type="match status" value="6"/>
</dbReference>
<organism evidence="5 6">
    <name type="scientific">Pedobacter cryoconitis</name>
    <dbReference type="NCBI Taxonomy" id="188932"/>
    <lineage>
        <taxon>Bacteria</taxon>
        <taxon>Pseudomonadati</taxon>
        <taxon>Bacteroidota</taxon>
        <taxon>Sphingobacteriia</taxon>
        <taxon>Sphingobacteriales</taxon>
        <taxon>Sphingobacteriaceae</taxon>
        <taxon>Pedobacter</taxon>
    </lineage>
</organism>
<dbReference type="Gene3D" id="1.10.1200.10">
    <property type="entry name" value="ACP-like"/>
    <property type="match status" value="4"/>
</dbReference>
<evidence type="ECO:0000256" key="2">
    <source>
        <dbReference type="ARBA" id="ARBA00022450"/>
    </source>
</evidence>
<dbReference type="InterPro" id="IPR020806">
    <property type="entry name" value="PKS_PP-bd"/>
</dbReference>
<dbReference type="GO" id="GO:0044550">
    <property type="term" value="P:secondary metabolite biosynthetic process"/>
    <property type="evidence" value="ECO:0007669"/>
    <property type="project" value="TreeGrafter"/>
</dbReference>
<dbReference type="InterPro" id="IPR036736">
    <property type="entry name" value="ACP-like_sf"/>
</dbReference>
<dbReference type="SMART" id="SM00823">
    <property type="entry name" value="PKS_PP"/>
    <property type="match status" value="3"/>
</dbReference>
<feature type="domain" description="Carrier" evidence="4">
    <location>
        <begin position="934"/>
        <end position="1011"/>
    </location>
</feature>
<dbReference type="Pfam" id="PF00550">
    <property type="entry name" value="PP-binding"/>
    <property type="match status" value="4"/>
</dbReference>
<evidence type="ECO:0000313" key="5">
    <source>
        <dbReference type="EMBL" id="AMP99737.1"/>
    </source>
</evidence>
<dbReference type="GO" id="GO:0031177">
    <property type="term" value="F:phosphopantetheine binding"/>
    <property type="evidence" value="ECO:0007669"/>
    <property type="project" value="InterPro"/>
</dbReference>
<dbReference type="PANTHER" id="PTHR45527">
    <property type="entry name" value="NONRIBOSOMAL PEPTIDE SYNTHETASE"/>
    <property type="match status" value="1"/>
</dbReference>
<sequence>MMNISANQKTIWLTQNIYAASPLYNVGGYAAIEGDLDQAELIRSIELVLSQADVIEMGYNIFEDQKGFQENQSRKIDIDTIDFSLNNDSDKACLDWMSEDITVPFDQSGNLLKIRILKCTDRKFFWYTKVHHLIFDGYSMSLFFNKVIQYYSPDKLNFQEPDENSLRPYLDFINGEKFYRLSDEFIEDKAFWKSRLKDLPSTKAFSTSLKTPLNHGQNSERLELSIERVVYDKISLFCKQNRCTPFHYFISILFILNKCYGNDSPVIGIPVFNRRNRKFKNTLGTFVNVLPFSIPIEKGNSFAEVILQVRNELKDCYKHQQYPLFDILEDLDRPGNIYNVYFSYQKNIYLNENNTLNSSIKFLNNGAQQEDLVFHLLEYSETDPLILSVDYIEDVFDKVFIVSMLDHFDNLIRACYIDPLLPIFQLPYLQTKEKYDLLTSFNAKPSPGSSDQTVIELFEEQVRRNPDAIALIFEDKIWSYAQLNVSVNRFGNYLLTNHNIRPGDLIAIQLERNESMVIGILGVLKSGGAYVPIDPDYPVERIEYLLQDSACKLVIDQNKFQKFVSSESSFSDENLKLVNDPSSLAYIIYTSGSTGKPKGVMIQHSNLSSFLHWCKNEFSTSPYEVVFAVTSICFDLSIFEILYTLVSGKKMRLLKNALSVKDYVLSDHHILLNTVPSVVGLLLSEGTDLTNIKVLNMAGEVIPSSYLSKLDFERAEIRNLYGPSEDTTYSTFFRIRSNFNILIGRPISNTQVYILGNEDQLLPIGVTGEICLGGDGLALGYLNQPVLTAEKFVPNPHHIGKLMYRTGDLGRWLSDGNIELVGRRDDQVKIRGYRIEPGEIENILQGHEGVTSAIILAPLNNLGERELRAYVTGQNILDPMVLNSYLEKVLPAYMLPQFYMQLDEIPLTANGKVDRKKLEESGETELGINTDYIAPRNKTEERLIQIWSGILGREIGQIGARSNFFRLGGHSLKATRLISQIYKVFGVKLKLNEVFSISILEDQALLIEGSYQTGYTEIPLAAPAESYVLSSSQRRLWILSQFSEGNIAYNVPGSYLFEGELDVQSLQYSFDALIARHEILRTVFRIDKEGDVRQYIQDENVHGFEIGVQDFCENDIELVHRLVGEDFMTVFDLSSGPLLRACLYRVTETRWVFSYVMHHIISDGWSMGILLKELMSYYGFFMYNKENVVTALPLQYKDYACWQQGQLKGLALAVHKTYWLEQLSGELPVLNLLGDKPRPLVKTYNGRTIGRKLPPVLIAKLRTLLNEEGATLFMGLLATVNVLLHRYTGQEDLIIGSPIAGREHPELEGQVGLYANTTVLRSRFSSADTYRELLSNVKKITIDAYSHQDYPFDELVDDLKIERDMTRNSLFDVQVILQDSQMFDFVENSKSNGFMFLENKQNEISTSRFELVFDFVEIAEALTINLTYNDDIYIETTAERLLQHLEQILGVILKYPSVAIGKLDYLTDKEKFQLVQSFNSTNIVYAKEQTLVDLFEKQVELHPENIAVVFEGKHLSYRELDEQSGRVAQYLKSNYTIRPDDLVGIMLDRSELLIVAILAVLKSGAAYVPVDPGYPKLRKEFILNDTGAQILLTQADYIFDLDYYQGSVVALDLQMGDMESCNPSIHSVIQADHLAYVIYTSGSTGNPKGVMINHGTICNTILSQKIIFDVNEETRSLQFAASSFDASVSEIFVALISGGQLYVINEELKKDPGLLAKYITDHKIDLATIPPSYIKLLEMDSISTLKKLVTAGETAILDKGISFCRTGMYFNAYGPSESSICATAFLFNGKNYHGSGTIPIGKPISNTQVYILSKMGALQPVGVPGEICLGGAGLARGYLNQAALTAEKFVTNPYRLGERMYRTGDLGRWLADGNVEFIGRLDEQVKIRGYRVELGEIENILQGYSAITSAVVLAPLNNLGERELKAYITGEGDVDPLVLKSYLGQLLPSYMLPESYTLLDMIPLTVNGKVDRKALEELAGRELGTGAVYIAPRTETERQLVEIWSEVLGRDPDQIGISSNFFELGGHSLKAIRLTSQVYKVFGVKLELKEVFSVSILEDQALLIEGSHQMGYTGIPVVAPAESYVLSSSQRRLWILSQFSAGNVAYNVPGAYWFEGELDLEILQRSFDALISRHEILRTVFRSDEEAEVRQYIQDAGTGGFVINEQDLRGTELTVLRSLVEKDFTTVFDLTSGPLMYGCLYRVSERSWVLSYVMHHIISDGWSMGILIKELMGYYGSYQSGEVEEITGLNIQYKDYAFWQQEQLKGAAFAAHKGYWLEQFSGELPVLSLLGDKSRPLVKTYNGRTIRKRLNGGQIASFRRLLQEEGATLFMGLLAAVKVLLHRYTGQEDIIIGSPIAGREHADLEGQLGFYVNTLALRTTFSGAENYREILDRVKRVTLGGYEHQVYPFDELVDSLNLQRDMSRHPLFDVLVVLQQPELQQQFWEKHLSGLQASVYEDSRDVISKFDLQFTFIEQDEGVEVQLGYNNDIYEEGTVWGMLGHFEHLLETILKAPSVAVGRLDYLSTSEKLALLEDFNATSVAYPKEQTLVDLFAEQVLEHPEKTAVVFEGRHLSYGELDQESNRLAAYLRSVYQIVPGELIGVRLDRSEWLIISLLGVLKSGGAYVPIDPGYPEERIEFMISDSGCKVLLDRAELDHFCSVSSAYSDSVQPLEHSPSDLMYVLYTSGSTGKPKGCMLEHGGVLNRLWWMWNHYGFSQDDIILQKTTFSFDVSVWELFLPLCWGARMVMCSAEDSGSPEQLSDLIFRESVTALHFVPSMLNLFIETIFEEEASLERLSGLRLVFTSGEALPLSSVHHWYNKLDVPLHNLYGPTEASIDVTYYPTSPIDERIPIGKPISNTQIFILDRQDQLCGIGIAGEICLGGVGLARGYLNQAALTAEKFVTNPYRLGERMYRTGDLGRWLADGNVEYIGRMDEQVKIRGYRIELGEIDNALQGHAAISGAVVLAPLNNLGERELKAYITGEGDVDPLVLKSYLGQLLPSYMLPESYTLLDMIPLTVNGKVDRKALEELAGRELGTGAVYIAPRTETERQLVEIWSEVLGRDPDQIGISSNFFELGGHSLKAIRLTSQVYKVFGVKLELKEVFSVSILEDQALLIEGSHQMGYTGIPVVAPAESYVLSSSQRRLWILSQFSAGNVAYNVPGAYWFEGELDLEILQRSFDALISRHEILRTVFRSDEEAEVRQYIQDAGTGGFVINEQDLRGTELTVLRSLVEKDFTTVFDLTSGPLMYGCLYRVSERSWVLSYVMHHIISDGWSMGILIKELMGYYGSYQSGEVEEITGLNIQYKDYAFWQQEQLKGAAFAAHKGYWLEQFSGELPVLSLLGDKSRPLVKTYNGRTIRKRLNGGQIASFRRLLQEEGATLFMGLLAAVKVLLHRYTGQEDIIIGSPIAGREHADLEGQLGFYVNTLALRTTFSGAENYREILDRVKRVTLGGYEHQVYPFDELVDSLNLQRDMSRHPLFDVLVVLQQPELQQQFWEKHLSGLQASVYEDSRDVISKFDLQFTFIEQDEGVEVQLGYNNDIYEEGTVWGMLGHFEHLLETILKAPSVAVGRLDYLSTSEKLALLEDFNATSVAYPKEQTLVDLFAEQVLEHPEKTAVIFEGRHLSYGELDQESNRLAAYLRSVYQIVPGELIGVRLDRSEWLIISLLGVLKSGGAYVPIDPGYPEERIEFMISDSGCKVLLDRAELDHFCSVSSAYSDSVQPLEHSPSDLMYVLYTSGSTGKPKGCMLEHGGVLNRLWWMWNHYGFSQDDIILQKTTFSFDVSVWELFLPLCWGARMVMCSAEDSGSPEQLSDLIFRESVTALHFVPSMLNLFIETIFEEEASLERLSGLRLVFTSGEALPLSSVHHWYNKLDVPLHNLYGPTEASIDVTYYPTSPIDERIPIGKPISNTQIFILDRQDQLCGIGIAGEICLGGVGLARGYLNQAALTAEKFVTNPYRLGERMYRTGDLGRWLADGNVEYIGRMDEQVKIRGYRIELGEIDNALQGHAAISGAVVLAPLNNLGERELKAYITGEGDVDPLVLKSYLGQLLPSYMVPQAYVQLDVIPLTMSGKADRKALQGYGGKELGLVSVHVAPRTETERQLVEIWSEVLGRDPDQIGISSNFFELGGHSLKAVKVIHRVNTVFSVKIDIVKLFNEPTIENISGHIDFIISQKYHAANKQTMIEIDI</sequence>
<dbReference type="InterPro" id="IPR006162">
    <property type="entry name" value="Ppantetheine_attach_site"/>
</dbReference>
<dbReference type="InterPro" id="IPR001242">
    <property type="entry name" value="Condensation_dom"/>
</dbReference>
<reference evidence="5 6" key="1">
    <citation type="submission" date="2016-03" db="EMBL/GenBank/DDBJ databases">
        <title>Complete genome sequence of Pedobacter cryoconitis PAMC 27485.</title>
        <authorList>
            <person name="Lee J."/>
            <person name="Kim O.-S."/>
        </authorList>
    </citation>
    <scope>NUCLEOTIDE SEQUENCE [LARGE SCALE GENOMIC DNA]</scope>
    <source>
        <strain evidence="5 6">PAMC 27485</strain>
    </source>
</reference>
<dbReference type="SUPFAM" id="SSF47336">
    <property type="entry name" value="ACP-like"/>
    <property type="match status" value="4"/>
</dbReference>
<dbReference type="EMBL" id="CP014504">
    <property type="protein sequence ID" value="AMP99737.1"/>
    <property type="molecule type" value="Genomic_DNA"/>
</dbReference>
<evidence type="ECO:0000313" key="6">
    <source>
        <dbReference type="Proteomes" id="UP000071561"/>
    </source>
</evidence>
<protein>
    <submittedName>
        <fullName evidence="5">Nonribosomal peptide synthetase</fullName>
    </submittedName>
</protein>
<accession>A0A127VER3</accession>
<dbReference type="CDD" id="cd05930">
    <property type="entry name" value="A_NRPS"/>
    <property type="match status" value="4"/>
</dbReference>
<dbReference type="CDD" id="cd19531">
    <property type="entry name" value="LCL_NRPS-like"/>
    <property type="match status" value="3"/>
</dbReference>
<dbReference type="InterPro" id="IPR025110">
    <property type="entry name" value="AMP-bd_C"/>
</dbReference>
<dbReference type="Pfam" id="PF00668">
    <property type="entry name" value="Condensation"/>
    <property type="match status" value="4"/>
</dbReference>
<dbReference type="FunFam" id="2.30.38.10:FF:000001">
    <property type="entry name" value="Non-ribosomal peptide synthetase PvdI"/>
    <property type="match status" value="3"/>
</dbReference>
<dbReference type="Gene3D" id="3.40.50.12780">
    <property type="entry name" value="N-terminal domain of ligase-like"/>
    <property type="match status" value="1"/>
</dbReference>
<gene>
    <name evidence="5" type="ORF">AY601_2859</name>
</gene>
<dbReference type="FunFam" id="3.40.50.980:FF:000001">
    <property type="entry name" value="Non-ribosomal peptide synthetase"/>
    <property type="match status" value="2"/>
</dbReference>
<dbReference type="OrthoDB" id="4317020at2"/>
<dbReference type="PATRIC" id="fig|188932.3.peg.2980"/>
<dbReference type="Gene3D" id="3.30.559.10">
    <property type="entry name" value="Chloramphenicol acetyltransferase-like domain"/>
    <property type="match status" value="4"/>
</dbReference>
<dbReference type="InterPro" id="IPR042099">
    <property type="entry name" value="ANL_N_sf"/>
</dbReference>
<dbReference type="Gene3D" id="3.30.559.30">
    <property type="entry name" value="Nonribosomal peptide synthetase, condensation domain"/>
    <property type="match status" value="4"/>
</dbReference>
<keyword evidence="6" id="KW-1185">Reference proteome</keyword>
<dbReference type="FunFam" id="1.10.1200.10:FF:000005">
    <property type="entry name" value="Nonribosomal peptide synthetase 1"/>
    <property type="match status" value="3"/>
</dbReference>
<feature type="domain" description="Carrier" evidence="4">
    <location>
        <begin position="1991"/>
        <end position="2068"/>
    </location>
</feature>
<comment type="cofactor">
    <cofactor evidence="1">
        <name>pantetheine 4'-phosphate</name>
        <dbReference type="ChEBI" id="CHEBI:47942"/>
    </cofactor>
</comment>
<dbReference type="NCBIfam" id="NF003417">
    <property type="entry name" value="PRK04813.1"/>
    <property type="match status" value="4"/>
</dbReference>
<dbReference type="InterPro" id="IPR020845">
    <property type="entry name" value="AMP-binding_CS"/>
</dbReference>
<dbReference type="Proteomes" id="UP000071561">
    <property type="component" value="Chromosome"/>
</dbReference>
<evidence type="ECO:0000259" key="4">
    <source>
        <dbReference type="PROSITE" id="PS50075"/>
    </source>
</evidence>
<dbReference type="PROSITE" id="PS00012">
    <property type="entry name" value="PHOSPHOPANTETHEINE"/>
    <property type="match status" value="4"/>
</dbReference>
<dbReference type="InterPro" id="IPR010071">
    <property type="entry name" value="AA_adenyl_dom"/>
</dbReference>
<dbReference type="SUPFAM" id="SSF56801">
    <property type="entry name" value="Acetyl-CoA synthetase-like"/>
    <property type="match status" value="4"/>
</dbReference>
<dbReference type="PANTHER" id="PTHR45527:SF1">
    <property type="entry name" value="FATTY ACID SYNTHASE"/>
    <property type="match status" value="1"/>
</dbReference>
<dbReference type="SUPFAM" id="SSF52777">
    <property type="entry name" value="CoA-dependent acyltransferases"/>
    <property type="match status" value="8"/>
</dbReference>
<dbReference type="FunFam" id="3.40.50.980:FF:000002">
    <property type="entry name" value="Enterobactin synthetase component F"/>
    <property type="match status" value="2"/>
</dbReference>
<dbReference type="NCBIfam" id="TIGR01733">
    <property type="entry name" value="AA-adenyl-dom"/>
    <property type="match status" value="4"/>
</dbReference>
<dbReference type="PROSITE" id="PS50075">
    <property type="entry name" value="CARRIER"/>
    <property type="match status" value="4"/>
</dbReference>
<dbReference type="InterPro" id="IPR009081">
    <property type="entry name" value="PP-bd_ACP"/>
</dbReference>
<dbReference type="GO" id="GO:0005829">
    <property type="term" value="C:cytosol"/>
    <property type="evidence" value="ECO:0007669"/>
    <property type="project" value="TreeGrafter"/>
</dbReference>
<dbReference type="InterPro" id="IPR045851">
    <property type="entry name" value="AMP-bd_C_sf"/>
</dbReference>
<dbReference type="GO" id="GO:0003824">
    <property type="term" value="F:catalytic activity"/>
    <property type="evidence" value="ECO:0007669"/>
    <property type="project" value="InterPro"/>
</dbReference>
<dbReference type="FunFam" id="3.40.50.12780:FF:000012">
    <property type="entry name" value="Non-ribosomal peptide synthetase"/>
    <property type="match status" value="3"/>
</dbReference>
<dbReference type="PROSITE" id="PS00455">
    <property type="entry name" value="AMP_BINDING"/>
    <property type="match status" value="4"/>
</dbReference>
<proteinExistence type="predicted"/>
<dbReference type="KEGG" id="pcm:AY601_2859"/>
<dbReference type="InterPro" id="IPR023213">
    <property type="entry name" value="CAT-like_dom_sf"/>
</dbReference>
<keyword evidence="2" id="KW-0596">Phosphopantetheine</keyword>
<feature type="domain" description="Carrier" evidence="4">
    <location>
        <begin position="4093"/>
        <end position="4170"/>
    </location>
</feature>
<name>A0A127VER3_9SPHI</name>
<keyword evidence="3" id="KW-0597">Phosphoprotein</keyword>
<evidence type="ECO:0000256" key="1">
    <source>
        <dbReference type="ARBA" id="ARBA00001957"/>
    </source>
</evidence>
<dbReference type="InterPro" id="IPR000873">
    <property type="entry name" value="AMP-dep_synth/lig_dom"/>
</dbReference>
<dbReference type="Pfam" id="PF13193">
    <property type="entry name" value="AMP-binding_C"/>
    <property type="match status" value="1"/>
</dbReference>
<dbReference type="Gene3D" id="2.30.38.10">
    <property type="entry name" value="Luciferase, Domain 3"/>
    <property type="match status" value="3"/>
</dbReference>
<evidence type="ECO:0000256" key="3">
    <source>
        <dbReference type="ARBA" id="ARBA00022553"/>
    </source>
</evidence>
<dbReference type="Gene3D" id="3.30.300.30">
    <property type="match status" value="4"/>
</dbReference>
<feature type="domain" description="Carrier" evidence="4">
    <location>
        <begin position="3042"/>
        <end position="3119"/>
    </location>
</feature>